<dbReference type="HOGENOM" id="CLU_887003_0_0_1"/>
<dbReference type="Pfam" id="PF10294">
    <property type="entry name" value="Methyltransf_16"/>
    <property type="match status" value="1"/>
</dbReference>
<dbReference type="InterPro" id="IPR019410">
    <property type="entry name" value="Methyltransf_16"/>
</dbReference>
<gene>
    <name evidence="1" type="ORF">PHATRDRAFT_36186</name>
</gene>
<reference evidence="2" key="2">
    <citation type="submission" date="2008-08" db="EMBL/GenBank/DDBJ databases">
        <authorList>
            <consortium name="Diatom Consortium"/>
            <person name="Grigoriev I."/>
            <person name="Grimwood J."/>
            <person name="Kuo A."/>
            <person name="Otillar R.P."/>
            <person name="Salamov A."/>
            <person name="Detter J.C."/>
            <person name="Lindquist E."/>
            <person name="Shapiro H."/>
            <person name="Lucas S."/>
            <person name="Glavina del Rio T."/>
            <person name="Pitluck S."/>
            <person name="Rokhsar D."/>
            <person name="Bowler C."/>
        </authorList>
    </citation>
    <scope>GENOME REANNOTATION</scope>
    <source>
        <strain evidence="2">CCAP 1055/1</strain>
    </source>
</reference>
<reference evidence="1 2" key="1">
    <citation type="journal article" date="2008" name="Nature">
        <title>The Phaeodactylum genome reveals the evolutionary history of diatom genomes.</title>
        <authorList>
            <person name="Bowler C."/>
            <person name="Allen A.E."/>
            <person name="Badger J.H."/>
            <person name="Grimwood J."/>
            <person name="Jabbari K."/>
            <person name="Kuo A."/>
            <person name="Maheswari U."/>
            <person name="Martens C."/>
            <person name="Maumus F."/>
            <person name="Otillar R.P."/>
            <person name="Rayko E."/>
            <person name="Salamov A."/>
            <person name="Vandepoele K."/>
            <person name="Beszteri B."/>
            <person name="Gruber A."/>
            <person name="Heijde M."/>
            <person name="Katinka M."/>
            <person name="Mock T."/>
            <person name="Valentin K."/>
            <person name="Verret F."/>
            <person name="Berges J.A."/>
            <person name="Brownlee C."/>
            <person name="Cadoret J.P."/>
            <person name="Chiovitti A."/>
            <person name="Choi C.J."/>
            <person name="Coesel S."/>
            <person name="De Martino A."/>
            <person name="Detter J.C."/>
            <person name="Durkin C."/>
            <person name="Falciatore A."/>
            <person name="Fournet J."/>
            <person name="Haruta M."/>
            <person name="Huysman M.J."/>
            <person name="Jenkins B.D."/>
            <person name="Jiroutova K."/>
            <person name="Jorgensen R.E."/>
            <person name="Joubert Y."/>
            <person name="Kaplan A."/>
            <person name="Kroger N."/>
            <person name="Kroth P.G."/>
            <person name="La Roche J."/>
            <person name="Lindquist E."/>
            <person name="Lommer M."/>
            <person name="Martin-Jezequel V."/>
            <person name="Lopez P.J."/>
            <person name="Lucas S."/>
            <person name="Mangogna M."/>
            <person name="McGinnis K."/>
            <person name="Medlin L.K."/>
            <person name="Montsant A."/>
            <person name="Oudot-Le Secq M.P."/>
            <person name="Napoli C."/>
            <person name="Obornik M."/>
            <person name="Parker M.S."/>
            <person name="Petit J.L."/>
            <person name="Porcel B.M."/>
            <person name="Poulsen N."/>
            <person name="Robison M."/>
            <person name="Rychlewski L."/>
            <person name="Rynearson T.A."/>
            <person name="Schmutz J."/>
            <person name="Shapiro H."/>
            <person name="Siaut M."/>
            <person name="Stanley M."/>
            <person name="Sussman M.R."/>
            <person name="Taylor A.R."/>
            <person name="Vardi A."/>
            <person name="von Dassow P."/>
            <person name="Vyverman W."/>
            <person name="Willis A."/>
            <person name="Wyrwicz L.S."/>
            <person name="Rokhsar D.S."/>
            <person name="Weissenbach J."/>
            <person name="Armbrust E.V."/>
            <person name="Green B.R."/>
            <person name="Van de Peer Y."/>
            <person name="Grigoriev I.V."/>
        </authorList>
    </citation>
    <scope>NUCLEOTIDE SEQUENCE [LARGE SCALE GENOMIC DNA]</scope>
    <source>
        <strain evidence="1 2">CCAP 1055/1</strain>
    </source>
</reference>
<dbReference type="PANTHER" id="PTHR14614">
    <property type="entry name" value="HEPATOCELLULAR CARCINOMA-ASSOCIATED ANTIGEN"/>
    <property type="match status" value="1"/>
</dbReference>
<dbReference type="EMBL" id="CM000612">
    <property type="protein sequence ID" value="EEC47908.1"/>
    <property type="molecule type" value="Genomic_DNA"/>
</dbReference>
<accession>B7G0M3</accession>
<evidence type="ECO:0000313" key="2">
    <source>
        <dbReference type="Proteomes" id="UP000000759"/>
    </source>
</evidence>
<dbReference type="Gene3D" id="3.40.50.150">
    <property type="entry name" value="Vaccinia Virus protein VP39"/>
    <property type="match status" value="1"/>
</dbReference>
<dbReference type="Proteomes" id="UP000000759">
    <property type="component" value="Chromosome 9"/>
</dbReference>
<protein>
    <submittedName>
        <fullName evidence="1">Uncharacterized protein</fullName>
    </submittedName>
</protein>
<dbReference type="InterPro" id="IPR029063">
    <property type="entry name" value="SAM-dependent_MTases_sf"/>
</dbReference>
<sequence length="249" mass="27368">MVWPATHLICQHLASNSFNPGDCVLELGCGCGLAGITACLSRRSTLNQWVSTDMDERALDLCRENYAVNGISIDVADSVAKIESLRWGDENRIASILHELRKRYEDNGKLFDSLVGADIVYPSTCGQVLLDLLRTVDALLKPGGTFWLSFATRDGPRTPYRLLEVASETGFALDCFPPLDSSTANLMPPMLDSKLLILKRSVDARDRNAMIGYESCRIFPGMLLALDHLDSPSSDDDWDAPPLNDDTDG</sequence>
<dbReference type="InParanoid" id="B7G0M3"/>
<dbReference type="STRING" id="556484.B7G0M3"/>
<dbReference type="OrthoDB" id="46564at2759"/>
<evidence type="ECO:0000313" key="1">
    <source>
        <dbReference type="EMBL" id="EEC47908.1"/>
    </source>
</evidence>
<name>B7G0M3_PHATC</name>
<dbReference type="PaxDb" id="2850-Phatr36186"/>
<dbReference type="SUPFAM" id="SSF53335">
    <property type="entry name" value="S-adenosyl-L-methionine-dependent methyltransferases"/>
    <property type="match status" value="1"/>
</dbReference>
<dbReference type="AlphaFoldDB" id="B7G0M3"/>
<dbReference type="KEGG" id="pti:PHATRDRAFT_36186"/>
<organism evidence="1 2">
    <name type="scientific">Phaeodactylum tricornutum (strain CCAP 1055/1)</name>
    <dbReference type="NCBI Taxonomy" id="556484"/>
    <lineage>
        <taxon>Eukaryota</taxon>
        <taxon>Sar</taxon>
        <taxon>Stramenopiles</taxon>
        <taxon>Ochrophyta</taxon>
        <taxon>Bacillariophyta</taxon>
        <taxon>Bacillariophyceae</taxon>
        <taxon>Bacillariophycidae</taxon>
        <taxon>Naviculales</taxon>
        <taxon>Phaeodactylaceae</taxon>
        <taxon>Phaeodactylum</taxon>
    </lineage>
</organism>
<keyword evidence="2" id="KW-1185">Reference proteome</keyword>
<dbReference type="GeneID" id="7201465"/>
<dbReference type="RefSeq" id="XP_002180500.1">
    <property type="nucleotide sequence ID" value="XM_002180464.1"/>
</dbReference>
<proteinExistence type="predicted"/>